<feature type="compositionally biased region" description="Polar residues" evidence="1">
    <location>
        <begin position="220"/>
        <end position="231"/>
    </location>
</feature>
<dbReference type="GO" id="GO:0004497">
    <property type="term" value="F:monooxygenase activity"/>
    <property type="evidence" value="ECO:0007669"/>
    <property type="project" value="UniProtKB-KW"/>
</dbReference>
<sequence length="231" mass="25107">MIARIDILETPDAGPAARLWGRALRAAAGMPGFRGARLLRVYRRLNRTGYALVGLSRWDSLAAYHGAEDALHRRPFGPETPPGVNLYGRVDASPPCAQPVEAEQIVVTNPYRIDRGAAAENARMWAATKTLMQTREGFLDAELFQSFHPDADAYYFVSRARWRTEADFLRQFAGQDYKALVAPYEGTFQICFSRVADDVPDPAAPAIPGGADAPAPAPSLSLSLATEGVSS</sequence>
<dbReference type="Proteomes" id="UP000555728">
    <property type="component" value="Unassembled WGS sequence"/>
</dbReference>
<gene>
    <name evidence="3" type="ORF">GGD88_001418</name>
</gene>
<dbReference type="AlphaFoldDB" id="A0A7W6RYR1"/>
<dbReference type="Gene3D" id="3.30.70.100">
    <property type="match status" value="2"/>
</dbReference>
<dbReference type="SUPFAM" id="SSF54909">
    <property type="entry name" value="Dimeric alpha+beta barrel"/>
    <property type="match status" value="2"/>
</dbReference>
<feature type="compositionally biased region" description="Low complexity" evidence="1">
    <location>
        <begin position="204"/>
        <end position="214"/>
    </location>
</feature>
<name>A0A7W6RYR1_9PROT</name>
<keyword evidence="3" id="KW-0503">Monooxygenase</keyword>
<keyword evidence="4" id="KW-1185">Reference proteome</keyword>
<keyword evidence="3" id="KW-0560">Oxidoreductase</keyword>
<evidence type="ECO:0000259" key="2">
    <source>
        <dbReference type="Pfam" id="PF03992"/>
    </source>
</evidence>
<evidence type="ECO:0000256" key="1">
    <source>
        <dbReference type="SAM" id="MobiDB-lite"/>
    </source>
</evidence>
<feature type="region of interest" description="Disordered" evidence="1">
    <location>
        <begin position="203"/>
        <end position="231"/>
    </location>
</feature>
<reference evidence="3 4" key="1">
    <citation type="submission" date="2020-08" db="EMBL/GenBank/DDBJ databases">
        <title>Genome sequencing of Purple Non-Sulfur Bacteria from various extreme environments.</title>
        <authorList>
            <person name="Mayer M."/>
        </authorList>
    </citation>
    <scope>NUCLEOTIDE SEQUENCE [LARGE SCALE GENOMIC DNA]</scope>
    <source>
        <strain evidence="3 4">JA135</strain>
    </source>
</reference>
<proteinExistence type="predicted"/>
<dbReference type="InterPro" id="IPR007138">
    <property type="entry name" value="ABM_dom"/>
</dbReference>
<accession>A0A7W6RYR1</accession>
<dbReference type="Pfam" id="PF03992">
    <property type="entry name" value="ABM"/>
    <property type="match status" value="1"/>
</dbReference>
<comment type="caution">
    <text evidence="3">The sequence shown here is derived from an EMBL/GenBank/DDBJ whole genome shotgun (WGS) entry which is preliminary data.</text>
</comment>
<feature type="domain" description="ABM" evidence="2">
    <location>
        <begin position="105"/>
        <end position="181"/>
    </location>
</feature>
<dbReference type="RefSeq" id="WP_184433357.1">
    <property type="nucleotide sequence ID" value="NZ_JACIGI010000009.1"/>
</dbReference>
<evidence type="ECO:0000313" key="3">
    <source>
        <dbReference type="EMBL" id="MBB4285698.1"/>
    </source>
</evidence>
<protein>
    <submittedName>
        <fullName evidence="3">Heme-degrading monooxygenase HmoA</fullName>
    </submittedName>
</protein>
<organism evidence="3 4">
    <name type="scientific">Roseospira goensis</name>
    <dbReference type="NCBI Taxonomy" id="391922"/>
    <lineage>
        <taxon>Bacteria</taxon>
        <taxon>Pseudomonadati</taxon>
        <taxon>Pseudomonadota</taxon>
        <taxon>Alphaproteobacteria</taxon>
        <taxon>Rhodospirillales</taxon>
        <taxon>Rhodospirillaceae</taxon>
        <taxon>Roseospira</taxon>
    </lineage>
</organism>
<dbReference type="EMBL" id="JACIGI010000009">
    <property type="protein sequence ID" value="MBB4285698.1"/>
    <property type="molecule type" value="Genomic_DNA"/>
</dbReference>
<evidence type="ECO:0000313" key="4">
    <source>
        <dbReference type="Proteomes" id="UP000555728"/>
    </source>
</evidence>
<dbReference type="InterPro" id="IPR011008">
    <property type="entry name" value="Dimeric_a/b-barrel"/>
</dbReference>